<feature type="domain" description="Knr4/Smi1-like" evidence="1">
    <location>
        <begin position="21"/>
        <end position="139"/>
    </location>
</feature>
<organism evidence="2 3">
    <name type="scientific">Stigmatella ashevillensis</name>
    <dbReference type="NCBI Taxonomy" id="2995309"/>
    <lineage>
        <taxon>Bacteria</taxon>
        <taxon>Pseudomonadati</taxon>
        <taxon>Myxococcota</taxon>
        <taxon>Myxococcia</taxon>
        <taxon>Myxococcales</taxon>
        <taxon>Cystobacterineae</taxon>
        <taxon>Archangiaceae</taxon>
        <taxon>Stigmatella</taxon>
    </lineage>
</organism>
<proteinExistence type="predicted"/>
<accession>A0ABT5DEK2</accession>
<dbReference type="InterPro" id="IPR037883">
    <property type="entry name" value="Knr4/Smi1-like_sf"/>
</dbReference>
<dbReference type="Proteomes" id="UP001221838">
    <property type="component" value="Unassembled WGS sequence"/>
</dbReference>
<reference evidence="2 3" key="1">
    <citation type="submission" date="2022-11" db="EMBL/GenBank/DDBJ databases">
        <title>Minimal conservation of predation-associated metabolite biosynthetic gene clusters underscores biosynthetic potential of Myxococcota including descriptions for ten novel species: Archangium lansinium sp. nov., Myxococcus landrumus sp. nov., Nannocystis bai.</title>
        <authorList>
            <person name="Ahearne A."/>
            <person name="Stevens C."/>
            <person name="Dowd S."/>
        </authorList>
    </citation>
    <scope>NUCLEOTIDE SEQUENCE [LARGE SCALE GENOMIC DNA]</scope>
    <source>
        <strain evidence="2 3">NCWAL01</strain>
    </source>
</reference>
<keyword evidence="3" id="KW-1185">Reference proteome</keyword>
<name>A0ABT5DEK2_9BACT</name>
<evidence type="ECO:0000259" key="1">
    <source>
        <dbReference type="Pfam" id="PF09346"/>
    </source>
</evidence>
<dbReference type="EMBL" id="JAQNDM010000002">
    <property type="protein sequence ID" value="MDC0712058.1"/>
    <property type="molecule type" value="Genomic_DNA"/>
</dbReference>
<gene>
    <name evidence="2" type="ORF">POL68_26555</name>
</gene>
<dbReference type="SUPFAM" id="SSF160631">
    <property type="entry name" value="SMI1/KNR4-like"/>
    <property type="match status" value="1"/>
</dbReference>
<dbReference type="InterPro" id="IPR018958">
    <property type="entry name" value="Knr4/Smi1-like_dom"/>
</dbReference>
<evidence type="ECO:0000313" key="2">
    <source>
        <dbReference type="EMBL" id="MDC0712058.1"/>
    </source>
</evidence>
<protein>
    <submittedName>
        <fullName evidence="2">SMI1/KNR4 family protein</fullName>
    </submittedName>
</protein>
<dbReference type="Pfam" id="PF09346">
    <property type="entry name" value="SMI1_KNR4"/>
    <property type="match status" value="1"/>
</dbReference>
<comment type="caution">
    <text evidence="2">The sequence shown here is derived from an EMBL/GenBank/DDBJ whole genome shotgun (WGS) entry which is preliminary data.</text>
</comment>
<dbReference type="RefSeq" id="WP_272142120.1">
    <property type="nucleotide sequence ID" value="NZ_JAQNDM010000002.1"/>
</dbReference>
<evidence type="ECO:0000313" key="3">
    <source>
        <dbReference type="Proteomes" id="UP001221838"/>
    </source>
</evidence>
<sequence length="246" mass="28095">MKELIELLSQYDPSYPRHLRGVSSEELAELERLVGRPLPERLRGFLRLMGRESGDWLSAEVRVRFDAIWQFYLEKERHRLSPRYIFIAAREQSPDRTYFCDCGLLAEAEDCQVVYVRQGMALHRGGSFAFSFPSLKDMLFREAFQSKRMAILPYRAVLRPADRTADYGAAETAAMVMEELADLMPRLGFQRLPQTSALNPLFERGDAALSAHNASDPGDMCVVLATANERERDRLLEALMDTTLLV</sequence>